<dbReference type="Gene3D" id="3.40.50.1820">
    <property type="entry name" value="alpha/beta hydrolase"/>
    <property type="match status" value="1"/>
</dbReference>
<protein>
    <recommendedName>
        <fullName evidence="2">Carboxylesterase type B domain-containing protein</fullName>
    </recommendedName>
</protein>
<dbReference type="Pfam" id="PF00135">
    <property type="entry name" value="COesterase"/>
    <property type="match status" value="1"/>
</dbReference>
<name>A0A3R8R493_9CORY</name>
<feature type="domain" description="Carboxylesterase type B" evidence="2">
    <location>
        <begin position="84"/>
        <end position="224"/>
    </location>
</feature>
<gene>
    <name evidence="3" type="ORF">CXF42_09135</name>
</gene>
<reference evidence="3 4" key="1">
    <citation type="submission" date="2018-01" db="EMBL/GenBank/DDBJ databases">
        <title>Twenty Corynebacterium bovis Genomes.</title>
        <authorList>
            <person name="Gulvik C.A."/>
        </authorList>
    </citation>
    <scope>NUCLEOTIDE SEQUENCE [LARGE SCALE GENOMIC DNA]</scope>
    <source>
        <strain evidence="3 4">16-2004</strain>
    </source>
</reference>
<feature type="region of interest" description="Disordered" evidence="1">
    <location>
        <begin position="1"/>
        <end position="38"/>
    </location>
</feature>
<dbReference type="EMBL" id="PQNQ01000031">
    <property type="protein sequence ID" value="RRQ02788.1"/>
    <property type="molecule type" value="Genomic_DNA"/>
</dbReference>
<sequence length="528" mass="57044">MTDAVAGGAGGPGRGPGDPAPGQVTVSTPDGDVTGTVRDGVATFRGVPYAAQPRTTAQWFSLPRPVTPWSGALDCTTRVDDRRLSVTVSTPADARPGDRLPVVVFVHGGRYESGHGDGPWYRGQAFARDRCVSVSVTYRLRFEGFLPLRGEEVPEDLGPDEPPVYRGAEDVLAAFRWVRRSITAFGGDPDAVTAAGQSAGGALVSWLLTVPRSEGLIHRAVIMSQGFPRVAWTRRRAAAAAVLGGPLTAAHVAGLPMARVRRAYRWFSRLYPTDCALGLHPYRPERVRPVPLVVGTMHDEFVRMPAARLADRAWRRPAGRSPEGPVRRAVRTAVRAAVRTAVWPVVATMLGVARRDLRAWTRYCVATDPLVPVGRTIGDFAIRRWNVMLADAHAAAVAAADPDGPARTWMYEFHGGAATPAGDAVDRGTEAQHCGELPLFFDCLDDGPRAVARFCGPDAPDRLRPLADRFHRLAVDVAHGRMPDWEPYRVSGEGPTLCCRRFDMTDGTETTVVDPLGAVRALLPAHHP</sequence>
<evidence type="ECO:0000313" key="4">
    <source>
        <dbReference type="Proteomes" id="UP000278422"/>
    </source>
</evidence>
<dbReference type="InterPro" id="IPR050309">
    <property type="entry name" value="Type-B_Carboxylest/Lipase"/>
</dbReference>
<evidence type="ECO:0000256" key="1">
    <source>
        <dbReference type="SAM" id="MobiDB-lite"/>
    </source>
</evidence>
<organism evidence="3 4">
    <name type="scientific">Corynebacterium bovis</name>
    <dbReference type="NCBI Taxonomy" id="36808"/>
    <lineage>
        <taxon>Bacteria</taxon>
        <taxon>Bacillati</taxon>
        <taxon>Actinomycetota</taxon>
        <taxon>Actinomycetes</taxon>
        <taxon>Mycobacteriales</taxon>
        <taxon>Corynebacteriaceae</taxon>
        <taxon>Corynebacterium</taxon>
    </lineage>
</organism>
<evidence type="ECO:0000259" key="2">
    <source>
        <dbReference type="Pfam" id="PF00135"/>
    </source>
</evidence>
<proteinExistence type="predicted"/>
<feature type="compositionally biased region" description="Gly residues" evidence="1">
    <location>
        <begin position="7"/>
        <end position="16"/>
    </location>
</feature>
<dbReference type="Proteomes" id="UP000278422">
    <property type="component" value="Unassembled WGS sequence"/>
</dbReference>
<comment type="caution">
    <text evidence="3">The sequence shown here is derived from an EMBL/GenBank/DDBJ whole genome shotgun (WGS) entry which is preliminary data.</text>
</comment>
<dbReference type="InterPro" id="IPR002018">
    <property type="entry name" value="CarbesteraseB"/>
</dbReference>
<dbReference type="PANTHER" id="PTHR11559">
    <property type="entry name" value="CARBOXYLESTERASE"/>
    <property type="match status" value="1"/>
</dbReference>
<accession>A0A3R8R493</accession>
<dbReference type="AlphaFoldDB" id="A0A3R8R493"/>
<dbReference type="RefSeq" id="WP_125175442.1">
    <property type="nucleotide sequence ID" value="NZ_JBHYBO010000049.1"/>
</dbReference>
<dbReference type="InterPro" id="IPR029058">
    <property type="entry name" value="AB_hydrolase_fold"/>
</dbReference>
<keyword evidence="4" id="KW-1185">Reference proteome</keyword>
<dbReference type="SUPFAM" id="SSF53474">
    <property type="entry name" value="alpha/beta-Hydrolases"/>
    <property type="match status" value="1"/>
</dbReference>
<evidence type="ECO:0000313" key="3">
    <source>
        <dbReference type="EMBL" id="RRQ02788.1"/>
    </source>
</evidence>